<feature type="transmembrane region" description="Helical" evidence="11">
    <location>
        <begin position="12"/>
        <end position="34"/>
    </location>
</feature>
<dbReference type="CDD" id="cd06261">
    <property type="entry name" value="TM_PBP2"/>
    <property type="match status" value="1"/>
</dbReference>
<feature type="transmembrane region" description="Helical" evidence="11">
    <location>
        <begin position="109"/>
        <end position="125"/>
    </location>
</feature>
<keyword evidence="7 11" id="KW-0812">Transmembrane</keyword>
<dbReference type="RefSeq" id="WP_103221657.1">
    <property type="nucleotide sequence ID" value="NZ_PPCN01000002.1"/>
</dbReference>
<comment type="subcellular location">
    <subcellularLocation>
        <location evidence="12">Cell inner membrane</location>
        <topology evidence="12">Multi-pass membrane protein</topology>
    </subcellularLocation>
    <subcellularLocation>
        <location evidence="1 11">Cell membrane</location>
        <topology evidence="1 11">Multi-pass membrane protein</topology>
    </subcellularLocation>
</comment>
<comment type="function">
    <text evidence="10 12">Part of the ABC transporter complex UgpBAEC involved in sn-glycerol-3-phosphate (G3P) import. Probably responsible for the translocation of the substrate across the membrane.</text>
</comment>
<evidence type="ECO:0000259" key="13">
    <source>
        <dbReference type="PROSITE" id="PS50928"/>
    </source>
</evidence>
<protein>
    <recommendedName>
        <fullName evidence="4 12">sn-glycerol-3-phosphate transport system permease protein UgpE</fullName>
    </recommendedName>
</protein>
<comment type="similarity">
    <text evidence="2 11">Belongs to the binding-protein-dependent transport system permease family.</text>
</comment>
<feature type="transmembrane region" description="Helical" evidence="11">
    <location>
        <begin position="145"/>
        <end position="166"/>
    </location>
</feature>
<gene>
    <name evidence="12" type="primary">ugpE</name>
    <name evidence="14" type="ORF">CLV41_10255</name>
</gene>
<evidence type="ECO:0000256" key="12">
    <source>
        <dbReference type="RuleBase" id="RU363056"/>
    </source>
</evidence>
<dbReference type="GO" id="GO:0055085">
    <property type="term" value="P:transmembrane transport"/>
    <property type="evidence" value="ECO:0007669"/>
    <property type="project" value="InterPro"/>
</dbReference>
<dbReference type="AlphaFoldDB" id="A0A2S3UY48"/>
<organism evidence="14 15">
    <name type="scientific">Roseibium marinum</name>
    <dbReference type="NCBI Taxonomy" id="281252"/>
    <lineage>
        <taxon>Bacteria</taxon>
        <taxon>Pseudomonadati</taxon>
        <taxon>Pseudomonadota</taxon>
        <taxon>Alphaproteobacteria</taxon>
        <taxon>Hyphomicrobiales</taxon>
        <taxon>Stappiaceae</taxon>
        <taxon>Roseibium</taxon>
    </lineage>
</organism>
<dbReference type="EMBL" id="PPCN01000002">
    <property type="protein sequence ID" value="POF32652.1"/>
    <property type="molecule type" value="Genomic_DNA"/>
</dbReference>
<dbReference type="InterPro" id="IPR000515">
    <property type="entry name" value="MetI-like"/>
</dbReference>
<name>A0A2S3UY48_9HYPH</name>
<accession>A0A2S3UY48</accession>
<sequence length="275" mass="30217">MPSWRRFHAQLADHIILIAGSLFMVLPVYSLFAATTHKAGTPMMPRLDMGGSALENYSRFLTSGYGFSGEVTALTMLWNSFLLGAGFAGLKVVLSLVTAYALIYFRVRFANLIFAVLLLTLLLPLESRFLPTYDVVADLGLVNTRAGLIFPLVASGLGTLFFRQFLLTVPDTLMESARLDGAGPLRFFRDILLPLSLPTAGALFLVLFVTGWNQYLWPVMVTSKESTYTLVRGMQFFGRASLPGLMLAVLAVLPPALLVILFQRQVVKGLFDGSH</sequence>
<dbReference type="Gene3D" id="1.10.3720.10">
    <property type="entry name" value="MetI-like"/>
    <property type="match status" value="1"/>
</dbReference>
<dbReference type="Proteomes" id="UP000236959">
    <property type="component" value="Unassembled WGS sequence"/>
</dbReference>
<evidence type="ECO:0000256" key="2">
    <source>
        <dbReference type="ARBA" id="ARBA00009306"/>
    </source>
</evidence>
<evidence type="ECO:0000256" key="3">
    <source>
        <dbReference type="ARBA" id="ARBA00011557"/>
    </source>
</evidence>
<dbReference type="Pfam" id="PF00528">
    <property type="entry name" value="BPD_transp_1"/>
    <property type="match status" value="1"/>
</dbReference>
<evidence type="ECO:0000256" key="8">
    <source>
        <dbReference type="ARBA" id="ARBA00022989"/>
    </source>
</evidence>
<evidence type="ECO:0000256" key="6">
    <source>
        <dbReference type="ARBA" id="ARBA00022475"/>
    </source>
</evidence>
<reference evidence="14 15" key="1">
    <citation type="submission" date="2018-01" db="EMBL/GenBank/DDBJ databases">
        <title>Genomic Encyclopedia of Archaeal and Bacterial Type Strains, Phase II (KMG-II): from individual species to whole genera.</title>
        <authorList>
            <person name="Goeker M."/>
        </authorList>
    </citation>
    <scope>NUCLEOTIDE SEQUENCE [LARGE SCALE GENOMIC DNA]</scope>
    <source>
        <strain evidence="14 15">DSM 17023</strain>
    </source>
</reference>
<feature type="transmembrane region" description="Helical" evidence="11">
    <location>
        <begin position="81"/>
        <end position="102"/>
    </location>
</feature>
<keyword evidence="8 11" id="KW-1133">Transmembrane helix</keyword>
<dbReference type="OrthoDB" id="9815445at2"/>
<evidence type="ECO:0000313" key="15">
    <source>
        <dbReference type="Proteomes" id="UP000236959"/>
    </source>
</evidence>
<proteinExistence type="inferred from homology"/>
<evidence type="ECO:0000256" key="11">
    <source>
        <dbReference type="RuleBase" id="RU363032"/>
    </source>
</evidence>
<evidence type="ECO:0000256" key="7">
    <source>
        <dbReference type="ARBA" id="ARBA00022692"/>
    </source>
</evidence>
<feature type="domain" description="ABC transmembrane type-1" evidence="13">
    <location>
        <begin position="77"/>
        <end position="258"/>
    </location>
</feature>
<evidence type="ECO:0000256" key="10">
    <source>
        <dbReference type="ARBA" id="ARBA00037054"/>
    </source>
</evidence>
<dbReference type="PROSITE" id="PS50928">
    <property type="entry name" value="ABC_TM1"/>
    <property type="match status" value="1"/>
</dbReference>
<evidence type="ECO:0000256" key="9">
    <source>
        <dbReference type="ARBA" id="ARBA00023136"/>
    </source>
</evidence>
<keyword evidence="6 12" id="KW-1003">Cell membrane</keyword>
<dbReference type="GO" id="GO:0005886">
    <property type="term" value="C:plasma membrane"/>
    <property type="evidence" value="ECO:0007669"/>
    <property type="project" value="UniProtKB-SubCell"/>
</dbReference>
<evidence type="ECO:0000256" key="1">
    <source>
        <dbReference type="ARBA" id="ARBA00004651"/>
    </source>
</evidence>
<feature type="transmembrane region" description="Helical" evidence="11">
    <location>
        <begin position="187"/>
        <end position="212"/>
    </location>
</feature>
<comment type="subunit">
    <text evidence="3 12">The complex is composed of two ATP-binding proteins (UgpC), two transmembrane proteins (UgpA and UgpE) and a solute-binding protein (UgpB).</text>
</comment>
<feature type="transmembrane region" description="Helical" evidence="11">
    <location>
        <begin position="240"/>
        <end position="262"/>
    </location>
</feature>
<keyword evidence="12" id="KW-0997">Cell inner membrane</keyword>
<dbReference type="PANTHER" id="PTHR43744">
    <property type="entry name" value="ABC TRANSPORTER PERMEASE PROTEIN MG189-RELATED-RELATED"/>
    <property type="match status" value="1"/>
</dbReference>
<keyword evidence="5 11" id="KW-0813">Transport</keyword>
<keyword evidence="9 11" id="KW-0472">Membrane</keyword>
<comment type="caution">
    <text evidence="14">The sequence shown here is derived from an EMBL/GenBank/DDBJ whole genome shotgun (WGS) entry which is preliminary data.</text>
</comment>
<evidence type="ECO:0000256" key="5">
    <source>
        <dbReference type="ARBA" id="ARBA00022448"/>
    </source>
</evidence>
<dbReference type="PANTHER" id="PTHR43744:SF8">
    <property type="entry name" value="SN-GLYCEROL-3-PHOSPHATE TRANSPORT SYSTEM PERMEASE PROTEIN UGPE"/>
    <property type="match status" value="1"/>
</dbReference>
<dbReference type="InterPro" id="IPR035906">
    <property type="entry name" value="MetI-like_sf"/>
</dbReference>
<keyword evidence="15" id="KW-1185">Reference proteome</keyword>
<evidence type="ECO:0000256" key="4">
    <source>
        <dbReference type="ARBA" id="ARBA00020515"/>
    </source>
</evidence>
<dbReference type="SUPFAM" id="SSF161098">
    <property type="entry name" value="MetI-like"/>
    <property type="match status" value="1"/>
</dbReference>
<evidence type="ECO:0000313" key="14">
    <source>
        <dbReference type="EMBL" id="POF32652.1"/>
    </source>
</evidence>